<evidence type="ECO:0000256" key="1">
    <source>
        <dbReference type="SAM" id="MobiDB-lite"/>
    </source>
</evidence>
<dbReference type="Pfam" id="PF17957">
    <property type="entry name" value="Big_7"/>
    <property type="match status" value="2"/>
</dbReference>
<feature type="transmembrane region" description="Helical" evidence="2">
    <location>
        <begin position="204"/>
        <end position="230"/>
    </location>
</feature>
<evidence type="ECO:0000256" key="2">
    <source>
        <dbReference type="SAM" id="Phobius"/>
    </source>
</evidence>
<sequence length="801" mass="82159">MGIIARVYLGVSLSLALIALFPALFGWSGSVVQSGSMEPHISPGDVVLTSKLSDAEPVPMGGVVAYLSPGEAEPDGTEKTRLHRIVGANNDGSYITAGDANMDVDSTPMQRGQISGRARILVPMIGLPGLWITHGTFPQIAIWSAGTLLAVVCAIYLGGSTGETPAPRPRRDTPKTRRRSAGQVTAGTLTALPAFWANPRIKGIAAFLLAAVIAVLVILGATAGTSAAAFTSVTSTPANTWAASPDWNPPTVALADPGSSVKDTVAIPATAQDAESGIRSIDVEYLRDGTTTWTTICSAATAAVTCQWNTKAVPDGGYSLRARATDNAGFAAVSALRTTTVANNLLVVLASPAEAVRGSIPLSTSLLGAGNTLYSVRVEYSLAGANKWSTLCLYVAAPYNCTWNTALTANETYDLRAVAVAGLTTTYSAVVTDITVDNLAPTVAMTDPGTPLSGVRTLAATSTDAHSGVAQVSIQYARTGTSTWTTVCTVTESPYSCRFDTTTVADAGYSFRAVSVDAAGNSATSATLSRTVDNTVASVSVNDPGAYVTGTVPLTAAANSTAGVASVRIQVAPAGTTTWSTLCTLATAPYSCSWNTTAYTDGTYDLRAILTDRNGKETISATVAARRVDNSPLRAADIRTTNGGAIQGRLETGDSMSFVYSQQVNPATVTPGWAGAALPVTVRLRDGNLLGLGNGQDVLDVQRTGSSVNLGSVNLKQNYAKNRKTVVFNATMTATTETVGGVPRTVVTVVLGSAASGGAGVRTAGAAATMVWTPTSAVISTAGVACSLAPLSEPGTLDRDF</sequence>
<reference evidence="3 4" key="1">
    <citation type="submission" date="2019-06" db="EMBL/GenBank/DDBJ databases">
        <title>Whole genome shotgun sequence of Paenarthrobacter aurescens NBRC 12136.</title>
        <authorList>
            <person name="Hosoyama A."/>
            <person name="Uohara A."/>
            <person name="Ohji S."/>
            <person name="Ichikawa N."/>
        </authorList>
    </citation>
    <scope>NUCLEOTIDE SEQUENCE [LARGE SCALE GENOMIC DNA]</scope>
    <source>
        <strain evidence="3 4">NBRC 12136</strain>
    </source>
</reference>
<dbReference type="CDD" id="cd06530">
    <property type="entry name" value="S26_SPase_I"/>
    <property type="match status" value="1"/>
</dbReference>
<evidence type="ECO:0000313" key="3">
    <source>
        <dbReference type="EMBL" id="GEB19137.1"/>
    </source>
</evidence>
<protein>
    <recommendedName>
        <fullName evidence="5">Signal peptidase I</fullName>
    </recommendedName>
</protein>
<evidence type="ECO:0000313" key="4">
    <source>
        <dbReference type="Proteomes" id="UP000317715"/>
    </source>
</evidence>
<dbReference type="GO" id="GO:0006465">
    <property type="term" value="P:signal peptide processing"/>
    <property type="evidence" value="ECO:0007669"/>
    <property type="project" value="InterPro"/>
</dbReference>
<keyword evidence="2" id="KW-0472">Membrane</keyword>
<dbReference type="InterPro" id="IPR036286">
    <property type="entry name" value="LexA/Signal_pep-like_sf"/>
</dbReference>
<feature type="region of interest" description="Disordered" evidence="1">
    <location>
        <begin position="162"/>
        <end position="183"/>
    </location>
</feature>
<accession>A0A4Y3ND93</accession>
<feature type="transmembrane region" description="Helical" evidence="2">
    <location>
        <begin position="7"/>
        <end position="27"/>
    </location>
</feature>
<keyword evidence="2" id="KW-0812">Transmembrane</keyword>
<evidence type="ECO:0008006" key="5">
    <source>
        <dbReference type="Google" id="ProtNLM"/>
    </source>
</evidence>
<dbReference type="SUPFAM" id="SSF51306">
    <property type="entry name" value="LexA/Signal peptidase"/>
    <property type="match status" value="1"/>
</dbReference>
<name>A0A4Y3ND93_PAEAU</name>
<dbReference type="Gene3D" id="2.60.40.10">
    <property type="entry name" value="Immunoglobulins"/>
    <property type="match status" value="3"/>
</dbReference>
<keyword evidence="2" id="KW-1133">Transmembrane helix</keyword>
<dbReference type="GO" id="GO:0004252">
    <property type="term" value="F:serine-type endopeptidase activity"/>
    <property type="evidence" value="ECO:0007669"/>
    <property type="project" value="InterPro"/>
</dbReference>
<dbReference type="AlphaFoldDB" id="A0A4Y3ND93"/>
<feature type="transmembrane region" description="Helical" evidence="2">
    <location>
        <begin position="140"/>
        <end position="159"/>
    </location>
</feature>
<proteinExistence type="predicted"/>
<gene>
    <name evidence="3" type="ORF">AAU01_18920</name>
</gene>
<dbReference type="EMBL" id="BJMD01000010">
    <property type="protein sequence ID" value="GEB19137.1"/>
    <property type="molecule type" value="Genomic_DNA"/>
</dbReference>
<organism evidence="3 4">
    <name type="scientific">Paenarthrobacter aurescens</name>
    <name type="common">Arthrobacter aurescens</name>
    <dbReference type="NCBI Taxonomy" id="43663"/>
    <lineage>
        <taxon>Bacteria</taxon>
        <taxon>Bacillati</taxon>
        <taxon>Actinomycetota</taxon>
        <taxon>Actinomycetes</taxon>
        <taxon>Micrococcales</taxon>
        <taxon>Micrococcaceae</taxon>
        <taxon>Paenarthrobacter</taxon>
    </lineage>
</organism>
<dbReference type="Proteomes" id="UP000317715">
    <property type="component" value="Unassembled WGS sequence"/>
</dbReference>
<dbReference type="GO" id="GO:0005975">
    <property type="term" value="P:carbohydrate metabolic process"/>
    <property type="evidence" value="ECO:0007669"/>
    <property type="project" value="UniProtKB-ARBA"/>
</dbReference>
<comment type="caution">
    <text evidence="3">The sequence shown here is derived from an EMBL/GenBank/DDBJ whole genome shotgun (WGS) entry which is preliminary data.</text>
</comment>
<dbReference type="InterPro" id="IPR013783">
    <property type="entry name" value="Ig-like_fold"/>
</dbReference>
<keyword evidence="4" id="KW-1185">Reference proteome</keyword>
<dbReference type="InterPro" id="IPR019533">
    <property type="entry name" value="Peptidase_S26"/>
</dbReference>